<sequence>MGGWATSRPRGSSRVAASTPAPLMEFSPSSLGPGGKRAERTRVSVCFRRVLQIAAIVLRDVTTCPFLGTRGERGAHTKQRSLYPPSVPGAAGATASASLNAFVPQRPLRGPDPAWLVLQEPGVLVPPLSDGEPLRHASSSQMRTALAAHGSGPLSSPRLLWLRNINAAPLWNVAI</sequence>
<keyword evidence="2" id="KW-1185">Reference proteome</keyword>
<name>A0ACC2FY38_DALPE</name>
<reference evidence="1" key="1">
    <citation type="submission" date="2021-05" db="EMBL/GenBank/DDBJ databases">
        <authorList>
            <person name="Pan Q."/>
            <person name="Jouanno E."/>
            <person name="Zahm M."/>
            <person name="Klopp C."/>
            <person name="Cabau C."/>
            <person name="Louis A."/>
            <person name="Berthelot C."/>
            <person name="Parey E."/>
            <person name="Roest Crollius H."/>
            <person name="Montfort J."/>
            <person name="Robinson-Rechavi M."/>
            <person name="Bouchez O."/>
            <person name="Lampietro C."/>
            <person name="Lopez Roques C."/>
            <person name="Donnadieu C."/>
            <person name="Postlethwait J."/>
            <person name="Bobe J."/>
            <person name="Dillon D."/>
            <person name="Chandos A."/>
            <person name="von Hippel F."/>
            <person name="Guiguen Y."/>
        </authorList>
    </citation>
    <scope>NUCLEOTIDE SEQUENCE</scope>
    <source>
        <strain evidence="1">YG-Jan2019</strain>
    </source>
</reference>
<protein>
    <submittedName>
        <fullName evidence="1">Uncharacterized protein</fullName>
    </submittedName>
</protein>
<proteinExistence type="predicted"/>
<dbReference type="Proteomes" id="UP001157502">
    <property type="component" value="Chromosome 20"/>
</dbReference>
<gene>
    <name evidence="1" type="ORF">DPEC_G00235860</name>
</gene>
<organism evidence="1 2">
    <name type="scientific">Dallia pectoralis</name>
    <name type="common">Alaska blackfish</name>
    <dbReference type="NCBI Taxonomy" id="75939"/>
    <lineage>
        <taxon>Eukaryota</taxon>
        <taxon>Metazoa</taxon>
        <taxon>Chordata</taxon>
        <taxon>Craniata</taxon>
        <taxon>Vertebrata</taxon>
        <taxon>Euteleostomi</taxon>
        <taxon>Actinopterygii</taxon>
        <taxon>Neopterygii</taxon>
        <taxon>Teleostei</taxon>
        <taxon>Protacanthopterygii</taxon>
        <taxon>Esociformes</taxon>
        <taxon>Umbridae</taxon>
        <taxon>Dallia</taxon>
    </lineage>
</organism>
<evidence type="ECO:0000313" key="2">
    <source>
        <dbReference type="Proteomes" id="UP001157502"/>
    </source>
</evidence>
<evidence type="ECO:0000313" key="1">
    <source>
        <dbReference type="EMBL" id="KAJ7996319.1"/>
    </source>
</evidence>
<comment type="caution">
    <text evidence="1">The sequence shown here is derived from an EMBL/GenBank/DDBJ whole genome shotgun (WGS) entry which is preliminary data.</text>
</comment>
<dbReference type="EMBL" id="CM055747">
    <property type="protein sequence ID" value="KAJ7996319.1"/>
    <property type="molecule type" value="Genomic_DNA"/>
</dbReference>
<accession>A0ACC2FY38</accession>